<comment type="caution">
    <text evidence="2">The sequence shown here is derived from an EMBL/GenBank/DDBJ whole genome shotgun (WGS) entry which is preliminary data.</text>
</comment>
<protein>
    <submittedName>
        <fullName evidence="2">DUF6454 family protein</fullName>
    </submittedName>
</protein>
<evidence type="ECO:0000256" key="1">
    <source>
        <dbReference type="SAM" id="SignalP"/>
    </source>
</evidence>
<keyword evidence="3" id="KW-1185">Reference proteome</keyword>
<organism evidence="2 3">
    <name type="scientific">Pseudalkalibacillus berkeleyi</name>
    <dbReference type="NCBI Taxonomy" id="1069813"/>
    <lineage>
        <taxon>Bacteria</taxon>
        <taxon>Bacillati</taxon>
        <taxon>Bacillota</taxon>
        <taxon>Bacilli</taxon>
        <taxon>Bacillales</taxon>
        <taxon>Fictibacillaceae</taxon>
        <taxon>Pseudalkalibacillus</taxon>
    </lineage>
</organism>
<dbReference type="Pfam" id="PF20055">
    <property type="entry name" value="DUF6454"/>
    <property type="match status" value="1"/>
</dbReference>
<dbReference type="InterPro" id="IPR046312">
    <property type="entry name" value="DUF6454"/>
</dbReference>
<feature type="signal peptide" evidence="1">
    <location>
        <begin position="1"/>
        <end position="22"/>
    </location>
</feature>
<sequence length="301" mass="34199">MRILAITLSGFLLIGLFSTVLANDDPNLSESFKQLSRDTEWKQVKQLDLDFNIHHPQGMTKIDDRYYISSVEIVEKPVKDESSKNGYDRTPGKGVGHLFVVNEEGQMIKDIELGRGDMYHPGGIDFDGKHIWIPVAEYRPDSQSIIYKMNPDTLQVDKAFEVEDHIGGIVSDHSTRKLHGVSWGSRTFYKWNQKGKQQSVNKNPSHFIDYQDCESVGNRKMLCSGLAELPTSNGDKSELGGLSLIDLKTNNIEHEIPVTKFSPEKHVITRNPVFLEQSEKGFRLFSVPDDNHTSLFIYEKQ</sequence>
<name>A0ABS9GXI2_9BACL</name>
<dbReference type="SUPFAM" id="SSF75011">
    <property type="entry name" value="3-carboxy-cis,cis-mucoante lactonizing enzyme"/>
    <property type="match status" value="1"/>
</dbReference>
<evidence type="ECO:0000313" key="2">
    <source>
        <dbReference type="EMBL" id="MCF6136371.1"/>
    </source>
</evidence>
<evidence type="ECO:0000313" key="3">
    <source>
        <dbReference type="Proteomes" id="UP001649381"/>
    </source>
</evidence>
<keyword evidence="1" id="KW-0732">Signal</keyword>
<accession>A0ABS9GXI2</accession>
<dbReference type="EMBL" id="JAKIJS010000001">
    <property type="protein sequence ID" value="MCF6136371.1"/>
    <property type="molecule type" value="Genomic_DNA"/>
</dbReference>
<reference evidence="2 3" key="1">
    <citation type="submission" date="2022-01" db="EMBL/GenBank/DDBJ databases">
        <title>Alkalihalobacillus sp. EGI L200015, a novel bacterium isolated from a salt lake sediment.</title>
        <authorList>
            <person name="Gao L."/>
            <person name="Fang B.-Z."/>
            <person name="Li W.-J."/>
        </authorList>
    </citation>
    <scope>NUCLEOTIDE SEQUENCE [LARGE SCALE GENOMIC DNA]</scope>
    <source>
        <strain evidence="2 3">KCTC 12718</strain>
    </source>
</reference>
<gene>
    <name evidence="2" type="ORF">L2716_01430</name>
</gene>
<dbReference type="RefSeq" id="WP_236330949.1">
    <property type="nucleotide sequence ID" value="NZ_JAKIJS010000001.1"/>
</dbReference>
<dbReference type="Proteomes" id="UP001649381">
    <property type="component" value="Unassembled WGS sequence"/>
</dbReference>
<proteinExistence type="predicted"/>
<feature type="chain" id="PRO_5046819721" evidence="1">
    <location>
        <begin position="23"/>
        <end position="301"/>
    </location>
</feature>